<gene>
    <name evidence="13" type="ORF">PSI9734_01166</name>
</gene>
<dbReference type="PROSITE" id="PS51379">
    <property type="entry name" value="4FE4S_FER_2"/>
    <property type="match status" value="1"/>
</dbReference>
<keyword evidence="9" id="KW-0411">Iron-sulfur</keyword>
<evidence type="ECO:0000256" key="6">
    <source>
        <dbReference type="ARBA" id="ARBA00022946"/>
    </source>
</evidence>
<evidence type="ECO:0000256" key="9">
    <source>
        <dbReference type="ARBA" id="ARBA00023014"/>
    </source>
</evidence>
<keyword evidence="14" id="KW-1185">Reference proteome</keyword>
<dbReference type="InterPro" id="IPR036318">
    <property type="entry name" value="FAD-bd_PCMH-like_sf"/>
</dbReference>
<dbReference type="InterPro" id="IPR006094">
    <property type="entry name" value="Oxid_FAD_bind_N"/>
</dbReference>
<dbReference type="Pfam" id="PF01565">
    <property type="entry name" value="FAD_binding_4"/>
    <property type="match status" value="1"/>
</dbReference>
<dbReference type="AlphaFoldDB" id="A0A6S6WLW3"/>
<dbReference type="GO" id="GO:0071949">
    <property type="term" value="F:FAD binding"/>
    <property type="evidence" value="ECO:0007669"/>
    <property type="project" value="InterPro"/>
</dbReference>
<dbReference type="Gene3D" id="1.10.1060.10">
    <property type="entry name" value="Alpha-helical ferredoxin"/>
    <property type="match status" value="1"/>
</dbReference>
<evidence type="ECO:0000256" key="1">
    <source>
        <dbReference type="ARBA" id="ARBA00001974"/>
    </source>
</evidence>
<reference evidence="13 14" key="1">
    <citation type="submission" date="2020-02" db="EMBL/GenBank/DDBJ databases">
        <authorList>
            <person name="Rodrigo-Torres L."/>
            <person name="Arahal R. D."/>
            <person name="Lucena T."/>
        </authorList>
    </citation>
    <scope>NUCLEOTIDE SEQUENCE [LARGE SCALE GENOMIC DNA]</scope>
    <source>
        <strain evidence="13 14">CECT 9734</strain>
    </source>
</reference>
<evidence type="ECO:0000256" key="5">
    <source>
        <dbReference type="ARBA" id="ARBA00022827"/>
    </source>
</evidence>
<dbReference type="InterPro" id="IPR004017">
    <property type="entry name" value="Cys_rich_dom"/>
</dbReference>
<dbReference type="Gene3D" id="3.30.70.2740">
    <property type="match status" value="1"/>
</dbReference>
<dbReference type="InterPro" id="IPR017900">
    <property type="entry name" value="4Fe4S_Fe_S_CS"/>
</dbReference>
<dbReference type="GO" id="GO:1903457">
    <property type="term" value="P:lactate catabolic process"/>
    <property type="evidence" value="ECO:0007669"/>
    <property type="project" value="TreeGrafter"/>
</dbReference>
<dbReference type="RefSeq" id="WP_246194775.1">
    <property type="nucleotide sequence ID" value="NZ_CADCXY010000002.1"/>
</dbReference>
<organism evidence="13 14">
    <name type="scientific">Pseudidiomarina piscicola</name>
    <dbReference type="NCBI Taxonomy" id="2614830"/>
    <lineage>
        <taxon>Bacteria</taxon>
        <taxon>Pseudomonadati</taxon>
        <taxon>Pseudomonadota</taxon>
        <taxon>Gammaproteobacteria</taxon>
        <taxon>Alteromonadales</taxon>
        <taxon>Idiomarinaceae</taxon>
        <taxon>Pseudidiomarina</taxon>
    </lineage>
</organism>
<keyword evidence="7 13" id="KW-0560">Oxidoreductase</keyword>
<evidence type="ECO:0000259" key="12">
    <source>
        <dbReference type="PROSITE" id="PS51387"/>
    </source>
</evidence>
<evidence type="ECO:0000256" key="2">
    <source>
        <dbReference type="ARBA" id="ARBA00008000"/>
    </source>
</evidence>
<evidence type="ECO:0000313" key="13">
    <source>
        <dbReference type="EMBL" id="CAB0150725.1"/>
    </source>
</evidence>
<dbReference type="GO" id="GO:0051536">
    <property type="term" value="F:iron-sulfur cluster binding"/>
    <property type="evidence" value="ECO:0007669"/>
    <property type="project" value="UniProtKB-KW"/>
</dbReference>
<keyword evidence="6" id="KW-0809">Transit peptide</keyword>
<protein>
    <recommendedName>
        <fullName evidence="10">D-lactate dehydrogenase (cytochrome)</fullName>
        <ecNumber evidence="10">1.1.2.4</ecNumber>
    </recommendedName>
</protein>
<dbReference type="InterPro" id="IPR016169">
    <property type="entry name" value="FAD-bd_PCMH_sub2"/>
</dbReference>
<dbReference type="EMBL" id="CADCXY010000002">
    <property type="protein sequence ID" value="CAB0150725.1"/>
    <property type="molecule type" value="Genomic_DNA"/>
</dbReference>
<feature type="domain" description="FAD-binding PCMH-type" evidence="12">
    <location>
        <begin position="41"/>
        <end position="269"/>
    </location>
</feature>
<dbReference type="FunFam" id="1.10.45.10:FF:000001">
    <property type="entry name" value="D-lactate dehydrogenase mitochondrial"/>
    <property type="match status" value="1"/>
</dbReference>
<dbReference type="InterPro" id="IPR009051">
    <property type="entry name" value="Helical_ferredxn"/>
</dbReference>
<comment type="similarity">
    <text evidence="2">Belongs to the FAD-binding oxidoreductase/transferase type 4 family.</text>
</comment>
<dbReference type="InterPro" id="IPR016164">
    <property type="entry name" value="FAD-linked_Oxase-like_C"/>
</dbReference>
<dbReference type="InterPro" id="IPR016166">
    <property type="entry name" value="FAD-bd_PCMH"/>
</dbReference>
<dbReference type="GO" id="GO:0046872">
    <property type="term" value="F:metal ion binding"/>
    <property type="evidence" value="ECO:0007669"/>
    <property type="project" value="UniProtKB-KW"/>
</dbReference>
<keyword evidence="8" id="KW-0408">Iron</keyword>
<evidence type="ECO:0000313" key="14">
    <source>
        <dbReference type="Proteomes" id="UP000481517"/>
    </source>
</evidence>
<dbReference type="InterPro" id="IPR016167">
    <property type="entry name" value="FAD-bd_PCMH_sub1"/>
</dbReference>
<dbReference type="GO" id="GO:0008720">
    <property type="term" value="F:D-lactate dehydrogenase (NAD+) activity"/>
    <property type="evidence" value="ECO:0007669"/>
    <property type="project" value="TreeGrafter"/>
</dbReference>
<dbReference type="Pfam" id="PF13183">
    <property type="entry name" value="Fer4_8"/>
    <property type="match status" value="1"/>
</dbReference>
<dbReference type="Proteomes" id="UP000481517">
    <property type="component" value="Unassembled WGS sequence"/>
</dbReference>
<dbReference type="Gene3D" id="3.30.70.2190">
    <property type="match status" value="1"/>
</dbReference>
<evidence type="ECO:0000256" key="7">
    <source>
        <dbReference type="ARBA" id="ARBA00023002"/>
    </source>
</evidence>
<dbReference type="Gene3D" id="1.10.45.10">
    <property type="entry name" value="Vanillyl-alcohol Oxidase, Chain A, domain 4"/>
    <property type="match status" value="1"/>
</dbReference>
<dbReference type="InterPro" id="IPR017896">
    <property type="entry name" value="4Fe4S_Fe-S-bd"/>
</dbReference>
<dbReference type="InterPro" id="IPR016171">
    <property type="entry name" value="Vanillyl_alc_oxidase_C-sub2"/>
</dbReference>
<dbReference type="SUPFAM" id="SSF46548">
    <property type="entry name" value="alpha-helical ferredoxin"/>
    <property type="match status" value="1"/>
</dbReference>
<evidence type="ECO:0000259" key="11">
    <source>
        <dbReference type="PROSITE" id="PS51379"/>
    </source>
</evidence>
<dbReference type="PANTHER" id="PTHR11748">
    <property type="entry name" value="D-LACTATE DEHYDROGENASE"/>
    <property type="match status" value="1"/>
</dbReference>
<dbReference type="Pfam" id="PF02754">
    <property type="entry name" value="CCG"/>
    <property type="match status" value="2"/>
</dbReference>
<dbReference type="Gene3D" id="3.30.465.10">
    <property type="match status" value="1"/>
</dbReference>
<evidence type="ECO:0000256" key="4">
    <source>
        <dbReference type="ARBA" id="ARBA00022723"/>
    </source>
</evidence>
<dbReference type="PANTHER" id="PTHR11748:SF111">
    <property type="entry name" value="D-LACTATE DEHYDROGENASE, MITOCHONDRIAL-RELATED"/>
    <property type="match status" value="1"/>
</dbReference>
<dbReference type="Gene3D" id="3.30.43.10">
    <property type="entry name" value="Uridine Diphospho-n-acetylenolpyruvylglucosamine Reductase, domain 2"/>
    <property type="match status" value="1"/>
</dbReference>
<keyword evidence="3" id="KW-0285">Flavoprotein</keyword>
<dbReference type="SUPFAM" id="SSF56176">
    <property type="entry name" value="FAD-binding/transporter-associated domain-like"/>
    <property type="match status" value="1"/>
</dbReference>
<dbReference type="EC" id="1.1.2.4" evidence="10"/>
<evidence type="ECO:0000256" key="10">
    <source>
        <dbReference type="ARBA" id="ARBA00038897"/>
    </source>
</evidence>
<evidence type="ECO:0000256" key="3">
    <source>
        <dbReference type="ARBA" id="ARBA00022630"/>
    </source>
</evidence>
<dbReference type="GO" id="GO:0004458">
    <property type="term" value="F:D-lactate dehydrogenase (cytochrome) activity"/>
    <property type="evidence" value="ECO:0007669"/>
    <property type="project" value="UniProtKB-EC"/>
</dbReference>
<proteinExistence type="inferred from homology"/>
<dbReference type="InterPro" id="IPR004113">
    <property type="entry name" value="FAD-bd_oxidored_4_C"/>
</dbReference>
<dbReference type="SUPFAM" id="SSF55103">
    <property type="entry name" value="FAD-linked oxidases, C-terminal domain"/>
    <property type="match status" value="1"/>
</dbReference>
<feature type="domain" description="4Fe-4S ferredoxin-type" evidence="11">
    <location>
        <begin position="533"/>
        <end position="564"/>
    </location>
</feature>
<comment type="cofactor">
    <cofactor evidence="1">
        <name>FAD</name>
        <dbReference type="ChEBI" id="CHEBI:57692"/>
    </cofactor>
</comment>
<dbReference type="PROSITE" id="PS00198">
    <property type="entry name" value="4FE4S_FER_1"/>
    <property type="match status" value="1"/>
</dbReference>
<keyword evidence="4" id="KW-0479">Metal-binding</keyword>
<name>A0A6S6WLW3_9GAMM</name>
<accession>A0A6S6WLW3</accession>
<dbReference type="PROSITE" id="PS51387">
    <property type="entry name" value="FAD_PCMH"/>
    <property type="match status" value="1"/>
</dbReference>
<dbReference type="Pfam" id="PF02913">
    <property type="entry name" value="FAD-oxidase_C"/>
    <property type="match status" value="1"/>
</dbReference>
<evidence type="ECO:0000256" key="8">
    <source>
        <dbReference type="ARBA" id="ARBA00023004"/>
    </source>
</evidence>
<sequence>MRQQSELNQAFMRGVCELLPSARRFSDLTRRLAFSTDASFYHKLPQLVVQIASPQEMQELLRLALTYEVPLTFRAAGTSLSGQALSDSVLVMLTPDWRAMDVLDEGERVKLQPGVIGAEANKKLAPWGRKIGPDPASINSCKIGGIAANNASGMCCGVRHNSYHTLQEMTFILADGTLVDTSDAASVSAFRRSHGSLLDGLATLARQVQSDTELSAKIAQQYRLKNTMGYGLNALLDYQDPLAILTHLLIGSEGTLGFIADITYRTVPLPAASATGLYLFPSSHAACAVISDLKAIGVNAVEFMDGRALASVSDLLAPYTELRPDETNVALLIEVVGDSQAELEQGIAAIEACFAQQQDSQALCSFSTDRATASGLWNIRKGLFPAVGAVRQSGTTVIIEDVAFPLAQLPDAVQALQQLFVDYGYHEAIIFGHALDGNVHFVFTQGFATAAQTQNYENFMAALVTLVTERFDGTLKAEHGTGRNMAPYVYAQWGGAGLKVMQTLKQLIDPKGILNPGVIINNNPRAHVENLKQLPELDTTVDRCIECGFCEPQCPSLNYTLSPRQRIAVMRRAQGLPPAQKQQVERDFQHLGIDSCAATGLCATACPVAINTGTWVQQLRATQARHPKVAHWAAKHLNSSLQIARFALSAARSASHIAPKLSQKLAPRGIPELPPAAAEHSNTSAVSQPAGQKMVYMVTCPNRLFGYASSSDEQSSSLPETLLRLCNKAGIEVIQPAALRHSCCGQPWLSKGYPEQASERRSQLRELLWYASEQGRWPVVMDASPCALQLTDDGQLNILELSEFLLDYVVPKVALTPVDEPVLLHVTCSSQRMDNGDALRALAHLCSNDVVEPEGIKCCGFAGDKGFTLPELNQSALAPLAEQAAVQQRKGCTQGLSNSRTCEIGLSEYSGVTYAHIAFLLDRISRPKLNQ</sequence>
<keyword evidence="5" id="KW-0274">FAD</keyword>